<name>A0A1A9Z0H4_GLOPL</name>
<reference evidence="2" key="2">
    <citation type="submission" date="2020-05" db="UniProtKB">
        <authorList>
            <consortium name="EnsemblMetazoa"/>
        </authorList>
    </citation>
    <scope>IDENTIFICATION</scope>
    <source>
        <strain evidence="2">IAEA</strain>
    </source>
</reference>
<keyword evidence="3" id="KW-1185">Reference proteome</keyword>
<dbReference type="Proteomes" id="UP000092445">
    <property type="component" value="Unassembled WGS sequence"/>
</dbReference>
<sequence length="138" mass="16209">MDLDRVLDAKLLFNLLIARYNLGFIESWPPVLLQRVCSLPILECVPTVWAPSYKRDIFGLAAHLGEKNVQIPLFPATHFLLGTMHAISNLMTIIVLFIWKQFLPLFTPIRCMLQRFSELLSRRYWDKISNRNFYINEK</sequence>
<dbReference type="AlphaFoldDB" id="A0A1A9Z0H4"/>
<keyword evidence="1" id="KW-0472">Membrane</keyword>
<dbReference type="VEuPathDB" id="VectorBase:GPAI000263"/>
<evidence type="ECO:0000313" key="2">
    <source>
        <dbReference type="EnsemblMetazoa" id="GPAI000263-PA"/>
    </source>
</evidence>
<organism evidence="2 3">
    <name type="scientific">Glossina pallidipes</name>
    <name type="common">Tsetse fly</name>
    <dbReference type="NCBI Taxonomy" id="7398"/>
    <lineage>
        <taxon>Eukaryota</taxon>
        <taxon>Metazoa</taxon>
        <taxon>Ecdysozoa</taxon>
        <taxon>Arthropoda</taxon>
        <taxon>Hexapoda</taxon>
        <taxon>Insecta</taxon>
        <taxon>Pterygota</taxon>
        <taxon>Neoptera</taxon>
        <taxon>Endopterygota</taxon>
        <taxon>Diptera</taxon>
        <taxon>Brachycera</taxon>
        <taxon>Muscomorpha</taxon>
        <taxon>Hippoboscoidea</taxon>
        <taxon>Glossinidae</taxon>
        <taxon>Glossina</taxon>
    </lineage>
</organism>
<reference evidence="3" key="1">
    <citation type="submission" date="2014-03" db="EMBL/GenBank/DDBJ databases">
        <authorList>
            <person name="Aksoy S."/>
            <person name="Warren W."/>
            <person name="Wilson R.K."/>
        </authorList>
    </citation>
    <scope>NUCLEOTIDE SEQUENCE [LARGE SCALE GENOMIC DNA]</scope>
    <source>
        <strain evidence="3">IAEA</strain>
    </source>
</reference>
<evidence type="ECO:0000313" key="3">
    <source>
        <dbReference type="Proteomes" id="UP000092445"/>
    </source>
</evidence>
<keyword evidence="1" id="KW-0812">Transmembrane</keyword>
<feature type="transmembrane region" description="Helical" evidence="1">
    <location>
        <begin position="79"/>
        <end position="99"/>
    </location>
</feature>
<keyword evidence="1" id="KW-1133">Transmembrane helix</keyword>
<dbReference type="EnsemblMetazoa" id="GPAI000263-RA">
    <property type="protein sequence ID" value="GPAI000263-PA"/>
    <property type="gene ID" value="GPAI000263"/>
</dbReference>
<proteinExistence type="predicted"/>
<protein>
    <submittedName>
        <fullName evidence="2">Uncharacterized protein</fullName>
    </submittedName>
</protein>
<evidence type="ECO:0000256" key="1">
    <source>
        <dbReference type="SAM" id="Phobius"/>
    </source>
</evidence>
<accession>A0A1A9Z0H4</accession>